<dbReference type="EMBL" id="CDMZ01005565">
    <property type="protein sequence ID" value="CUC10752.1"/>
    <property type="molecule type" value="Genomic_DNA"/>
</dbReference>
<dbReference type="AlphaFoldDB" id="A0A0K6SAZ4"/>
<evidence type="ECO:0000256" key="1">
    <source>
        <dbReference type="SAM" id="MobiDB-lite"/>
    </source>
</evidence>
<gene>
    <name evidence="2" type="ORF">Cvel_11804.t1</name>
</gene>
<feature type="compositionally biased region" description="Low complexity" evidence="1">
    <location>
        <begin position="27"/>
        <end position="50"/>
    </location>
</feature>
<organism evidence="2">
    <name type="scientific">Chromera velia CCMP2878</name>
    <dbReference type="NCBI Taxonomy" id="1169474"/>
    <lineage>
        <taxon>Eukaryota</taxon>
        <taxon>Sar</taxon>
        <taxon>Alveolata</taxon>
        <taxon>Colpodellida</taxon>
        <taxon>Chromeraceae</taxon>
        <taxon>Chromera</taxon>
    </lineage>
</organism>
<feature type="region of interest" description="Disordered" evidence="1">
    <location>
        <begin position="1"/>
        <end position="74"/>
    </location>
</feature>
<reference evidence="2" key="1">
    <citation type="submission" date="2014-11" db="EMBL/GenBank/DDBJ databases">
        <title>Molecular phylogeny of cliff fern family Woodsiaceae with morphological implications.</title>
        <authorList>
            <person name="Shao Y.-Z."/>
            <person name="Wei R."/>
            <person name="Zhang X.-C."/>
        </authorList>
    </citation>
    <scope>NUCLEOTIDE SEQUENCE</scope>
</reference>
<proteinExistence type="predicted"/>
<protein>
    <submittedName>
        <fullName evidence="2">Uncharacterized protein</fullName>
    </submittedName>
</protein>
<evidence type="ECO:0000313" key="2">
    <source>
        <dbReference type="EMBL" id="CUC10752.1"/>
    </source>
</evidence>
<accession>A0A0K6SAZ4</accession>
<sequence length="126" mass="13760">MAPPRPDTSQGVLLNSNGPEKQSFALRSRPSSSPPVRSRQRPRTTTSSRPGLKSRAHSAPGHEKRRGKKVDGGPALKAAVDFLDMQTDIGPFLPVPMMVKCLEEKESKGTIDRRTSVCLHYTPGNQ</sequence>
<dbReference type="VEuPathDB" id="CryptoDB:Cvel_11804"/>
<feature type="compositionally biased region" description="Polar residues" evidence="1">
    <location>
        <begin position="7"/>
        <end position="20"/>
    </location>
</feature>
<name>A0A0K6SAZ4_9ALVE</name>